<evidence type="ECO:0000313" key="4">
    <source>
        <dbReference type="EMBL" id="OWQ93702.1"/>
    </source>
</evidence>
<dbReference type="AlphaFoldDB" id="A0A246JM69"/>
<accession>A0A246JM69</accession>
<keyword evidence="3" id="KW-0472">Membrane</keyword>
<organism evidence="4 5">
    <name type="scientific">Roseateles aquatilis</name>
    <dbReference type="NCBI Taxonomy" id="431061"/>
    <lineage>
        <taxon>Bacteria</taxon>
        <taxon>Pseudomonadati</taxon>
        <taxon>Pseudomonadota</taxon>
        <taxon>Betaproteobacteria</taxon>
        <taxon>Burkholderiales</taxon>
        <taxon>Sphaerotilaceae</taxon>
        <taxon>Roseateles</taxon>
    </lineage>
</organism>
<name>A0A246JM69_9BURK</name>
<keyword evidence="3" id="KW-0812">Transmembrane</keyword>
<dbReference type="RefSeq" id="WP_088382879.1">
    <property type="nucleotide sequence ID" value="NZ_NIOF01000001.1"/>
</dbReference>
<feature type="transmembrane region" description="Helical" evidence="3">
    <location>
        <begin position="73"/>
        <end position="96"/>
    </location>
</feature>
<dbReference type="Proteomes" id="UP000197468">
    <property type="component" value="Unassembled WGS sequence"/>
</dbReference>
<sequence>MVSNEVWHGGERAVAGAGGPVVRPTGSAVSWAAVLAGAAAAAALSLILLLLGAGLGLSAASPWAGEGAGAKTIGIAGIVWLAVTQLAASGVGGYLAGRLRVRWRDTDPDEVHFRDTAHGLLAWAVATLFTAAVLTASVGAIVGIGAKGVSAVAGAATTAATATAAGAAAGSQLQAGGQGDRTASDPLGRNDLGYYVDTLLRSSPSATGTAATGATPPTGANPATLRAWPDASMVHADGNSSAELNRLLLRALRDGGSLSPDDSRYAAQLVAQRTGLSQADAERRVTDTLQRARAEAQALETKAREAADAARKTALQTALWMVVALLIGAFTASLLATFGGRQRDRIE</sequence>
<keyword evidence="1" id="KW-0175">Coiled coil</keyword>
<dbReference type="EMBL" id="NIOF01000001">
    <property type="protein sequence ID" value="OWQ93702.1"/>
    <property type="molecule type" value="Genomic_DNA"/>
</dbReference>
<evidence type="ECO:0008006" key="6">
    <source>
        <dbReference type="Google" id="ProtNLM"/>
    </source>
</evidence>
<evidence type="ECO:0000313" key="5">
    <source>
        <dbReference type="Proteomes" id="UP000197468"/>
    </source>
</evidence>
<feature type="transmembrane region" description="Helical" evidence="3">
    <location>
        <begin position="318"/>
        <end position="338"/>
    </location>
</feature>
<dbReference type="OrthoDB" id="7032238at2"/>
<proteinExistence type="predicted"/>
<keyword evidence="5" id="KW-1185">Reference proteome</keyword>
<evidence type="ECO:0000256" key="2">
    <source>
        <dbReference type="SAM" id="MobiDB-lite"/>
    </source>
</evidence>
<keyword evidence="3" id="KW-1133">Transmembrane helix</keyword>
<evidence type="ECO:0000256" key="3">
    <source>
        <dbReference type="SAM" id="Phobius"/>
    </source>
</evidence>
<feature type="transmembrane region" description="Helical" evidence="3">
    <location>
        <begin position="117"/>
        <end position="142"/>
    </location>
</feature>
<feature type="transmembrane region" description="Helical" evidence="3">
    <location>
        <begin position="31"/>
        <end position="53"/>
    </location>
</feature>
<comment type="caution">
    <text evidence="4">The sequence shown here is derived from an EMBL/GenBank/DDBJ whole genome shotgun (WGS) entry which is preliminary data.</text>
</comment>
<feature type="coiled-coil region" evidence="1">
    <location>
        <begin position="282"/>
        <end position="309"/>
    </location>
</feature>
<reference evidence="4 5" key="1">
    <citation type="journal article" date="2008" name="Int. J. Syst. Evol. Microbiol.">
        <title>Description of Roseateles aquatilis sp. nov. and Roseateles terrae sp. nov., in the class Betaproteobacteria, and emended description of the genus Roseateles.</title>
        <authorList>
            <person name="Gomila M."/>
            <person name="Bowien B."/>
            <person name="Falsen E."/>
            <person name="Moore E.R."/>
            <person name="Lalucat J."/>
        </authorList>
    </citation>
    <scope>NUCLEOTIDE SEQUENCE [LARGE SCALE GENOMIC DNA]</scope>
    <source>
        <strain evidence="4 5">CCUG 48205</strain>
    </source>
</reference>
<protein>
    <recommendedName>
        <fullName evidence="6">Transmembrane protein</fullName>
    </recommendedName>
</protein>
<gene>
    <name evidence="4" type="ORF">CDN99_04420</name>
</gene>
<evidence type="ECO:0000256" key="1">
    <source>
        <dbReference type="SAM" id="Coils"/>
    </source>
</evidence>
<feature type="region of interest" description="Disordered" evidence="2">
    <location>
        <begin position="170"/>
        <end position="189"/>
    </location>
</feature>